<gene>
    <name evidence="2" type="ORF">EDD33_2608</name>
</gene>
<protein>
    <submittedName>
        <fullName evidence="2">Uncharacterized protein</fullName>
    </submittedName>
</protein>
<sequence>MTDTPHPPAPFPHHLTPKVRASIAAHEAVARRQREADTEQEEAA</sequence>
<organism evidence="2 3">
    <name type="scientific">Nocardioides aurantiacus</name>
    <dbReference type="NCBI Taxonomy" id="86796"/>
    <lineage>
        <taxon>Bacteria</taxon>
        <taxon>Bacillati</taxon>
        <taxon>Actinomycetota</taxon>
        <taxon>Actinomycetes</taxon>
        <taxon>Propionibacteriales</taxon>
        <taxon>Nocardioidaceae</taxon>
        <taxon>Nocardioides</taxon>
    </lineage>
</organism>
<reference evidence="2 3" key="1">
    <citation type="submission" date="2018-11" db="EMBL/GenBank/DDBJ databases">
        <title>Sequencing the genomes of 1000 actinobacteria strains.</title>
        <authorList>
            <person name="Klenk H.-P."/>
        </authorList>
    </citation>
    <scope>NUCLEOTIDE SEQUENCE [LARGE SCALE GENOMIC DNA]</scope>
    <source>
        <strain evidence="2 3">DSM 12652</strain>
    </source>
</reference>
<keyword evidence="3" id="KW-1185">Reference proteome</keyword>
<feature type="compositionally biased region" description="Basic and acidic residues" evidence="1">
    <location>
        <begin position="28"/>
        <end position="37"/>
    </location>
</feature>
<proteinExistence type="predicted"/>
<evidence type="ECO:0000313" key="2">
    <source>
        <dbReference type="EMBL" id="ROR91733.1"/>
    </source>
</evidence>
<accession>A0A3N2CW72</accession>
<name>A0A3N2CW72_9ACTN</name>
<feature type="region of interest" description="Disordered" evidence="1">
    <location>
        <begin position="1"/>
        <end position="44"/>
    </location>
</feature>
<dbReference type="AlphaFoldDB" id="A0A3N2CW72"/>
<dbReference type="RefSeq" id="WP_281274164.1">
    <property type="nucleotide sequence ID" value="NZ_RKHO01000001.1"/>
</dbReference>
<dbReference type="EMBL" id="RKHO01000001">
    <property type="protein sequence ID" value="ROR91733.1"/>
    <property type="molecule type" value="Genomic_DNA"/>
</dbReference>
<dbReference type="Proteomes" id="UP000281738">
    <property type="component" value="Unassembled WGS sequence"/>
</dbReference>
<feature type="compositionally biased region" description="Pro residues" evidence="1">
    <location>
        <begin position="1"/>
        <end position="11"/>
    </location>
</feature>
<evidence type="ECO:0000313" key="3">
    <source>
        <dbReference type="Proteomes" id="UP000281738"/>
    </source>
</evidence>
<evidence type="ECO:0000256" key="1">
    <source>
        <dbReference type="SAM" id="MobiDB-lite"/>
    </source>
</evidence>
<comment type="caution">
    <text evidence="2">The sequence shown here is derived from an EMBL/GenBank/DDBJ whole genome shotgun (WGS) entry which is preliminary data.</text>
</comment>